<keyword evidence="3" id="KW-1185">Reference proteome</keyword>
<protein>
    <submittedName>
        <fullName evidence="2">PEBP family protein</fullName>
    </submittedName>
</protein>
<dbReference type="OrthoDB" id="9797506at2"/>
<comment type="similarity">
    <text evidence="1">Belongs to the UPF0098 family.</text>
</comment>
<dbReference type="Proteomes" id="UP000186785">
    <property type="component" value="Unassembled WGS sequence"/>
</dbReference>
<evidence type="ECO:0000313" key="3">
    <source>
        <dbReference type="Proteomes" id="UP000186785"/>
    </source>
</evidence>
<sequence length="176" mass="19100">MNLNDRPLAPNPYDHLPQFPSFSLSSPDFNDGQALDKKFSATDQNLSPALEWSGFPPETESFLITCFDPDAPTPAGFWHWCIQDLDANTTSLPQGAGASDLELDGAAFHAVNDSGSAAYYGPNPPAGDRPHRYMFAVHALDVPTLELDDEASITVVSFQALFHTLARATITGTFQQ</sequence>
<dbReference type="PANTHER" id="PTHR30289:SF1">
    <property type="entry name" value="PEBP (PHOSPHATIDYLETHANOLAMINE-BINDING PROTEIN) FAMILY PROTEIN"/>
    <property type="match status" value="1"/>
</dbReference>
<dbReference type="SUPFAM" id="SSF49777">
    <property type="entry name" value="PEBP-like"/>
    <property type="match status" value="1"/>
</dbReference>
<dbReference type="RefSeq" id="WP_073709018.1">
    <property type="nucleotide sequence ID" value="NZ_MQSU01000002.1"/>
</dbReference>
<dbReference type="Pfam" id="PF01161">
    <property type="entry name" value="PBP"/>
    <property type="match status" value="1"/>
</dbReference>
<dbReference type="CDD" id="cd00865">
    <property type="entry name" value="PEBP_bact_arch"/>
    <property type="match status" value="1"/>
</dbReference>
<dbReference type="InterPro" id="IPR008914">
    <property type="entry name" value="PEBP"/>
</dbReference>
<evidence type="ECO:0000256" key="1">
    <source>
        <dbReference type="ARBA" id="ARBA00007120"/>
    </source>
</evidence>
<comment type="caution">
    <text evidence="2">The sequence shown here is derived from an EMBL/GenBank/DDBJ whole genome shotgun (WGS) entry which is preliminary data.</text>
</comment>
<dbReference type="InterPro" id="IPR036610">
    <property type="entry name" value="PEBP-like_sf"/>
</dbReference>
<dbReference type="NCBIfam" id="TIGR00481">
    <property type="entry name" value="YbhB/YbcL family Raf kinase inhibitor-like protein"/>
    <property type="match status" value="1"/>
</dbReference>
<gene>
    <name evidence="2" type="ORF">BSR29_04125</name>
</gene>
<dbReference type="EMBL" id="MQSV01000002">
    <property type="protein sequence ID" value="OKL49029.1"/>
    <property type="molecule type" value="Genomic_DNA"/>
</dbReference>
<evidence type="ECO:0000313" key="2">
    <source>
        <dbReference type="EMBL" id="OKL49029.1"/>
    </source>
</evidence>
<dbReference type="AlphaFoldDB" id="A0A1Q5PNC0"/>
<dbReference type="PANTHER" id="PTHR30289">
    <property type="entry name" value="UNCHARACTERIZED PROTEIN YBCL-RELATED"/>
    <property type="match status" value="1"/>
</dbReference>
<dbReference type="STRING" id="1921764.BSR28_03695"/>
<proteinExistence type="inferred from homology"/>
<organism evidence="2 3">
    <name type="scientific">Boudabousia liubingyangii</name>
    <dbReference type="NCBI Taxonomy" id="1921764"/>
    <lineage>
        <taxon>Bacteria</taxon>
        <taxon>Bacillati</taxon>
        <taxon>Actinomycetota</taxon>
        <taxon>Actinomycetes</taxon>
        <taxon>Actinomycetales</taxon>
        <taxon>Actinomycetaceae</taxon>
        <taxon>Boudabousia</taxon>
    </lineage>
</organism>
<name>A0A1Q5PNC0_9ACTO</name>
<dbReference type="Gene3D" id="3.90.280.10">
    <property type="entry name" value="PEBP-like"/>
    <property type="match status" value="1"/>
</dbReference>
<accession>A0A1Q5PNC0</accession>
<dbReference type="InterPro" id="IPR005247">
    <property type="entry name" value="YbhB_YbcL/LppC-like"/>
</dbReference>
<reference evidence="2 3" key="1">
    <citation type="submission" date="2016-11" db="EMBL/GenBank/DDBJ databases">
        <title>Actinomyces gypaetusis sp. nov. isolated from the vulture Gypaetus barbatus in Qinghai Tibet Plateau China.</title>
        <authorList>
            <person name="Meng X."/>
        </authorList>
    </citation>
    <scope>NUCLEOTIDE SEQUENCE [LARGE SCALE GENOMIC DNA]</scope>
    <source>
        <strain evidence="2 3">VUL4_2</strain>
    </source>
</reference>